<evidence type="ECO:0000313" key="3">
    <source>
        <dbReference type="Proteomes" id="UP000198619"/>
    </source>
</evidence>
<dbReference type="AlphaFoldDB" id="A0A1I1BBB0"/>
<dbReference type="InterPro" id="IPR003781">
    <property type="entry name" value="CoA-bd"/>
</dbReference>
<dbReference type="SUPFAM" id="SSF51735">
    <property type="entry name" value="NAD(P)-binding Rossmann-fold domains"/>
    <property type="match status" value="1"/>
</dbReference>
<reference evidence="2 3" key="1">
    <citation type="submission" date="2016-10" db="EMBL/GenBank/DDBJ databases">
        <authorList>
            <person name="de Groot N.N."/>
        </authorList>
    </citation>
    <scope>NUCLEOTIDE SEQUENCE [LARGE SCALE GENOMIC DNA]</scope>
    <source>
        <strain evidence="2 3">DSM 12271</strain>
    </source>
</reference>
<accession>A0A1I1BBB0</accession>
<dbReference type="RefSeq" id="WP_090043339.1">
    <property type="nucleotide sequence ID" value="NZ_FOKI01000093.1"/>
</dbReference>
<dbReference type="Pfam" id="PF13380">
    <property type="entry name" value="CoA_binding_2"/>
    <property type="match status" value="1"/>
</dbReference>
<protein>
    <submittedName>
        <fullName evidence="2">Predicted CoA-binding protein</fullName>
    </submittedName>
</protein>
<name>A0A1I1BBB0_9CLOT</name>
<feature type="domain" description="CoA-binding" evidence="1">
    <location>
        <begin position="10"/>
        <end position="119"/>
    </location>
</feature>
<dbReference type="PANTHER" id="PTHR33303">
    <property type="entry name" value="CYTOPLASMIC PROTEIN-RELATED"/>
    <property type="match status" value="1"/>
</dbReference>
<dbReference type="Gene3D" id="3.40.50.720">
    <property type="entry name" value="NAD(P)-binding Rossmann-like Domain"/>
    <property type="match status" value="1"/>
</dbReference>
<organism evidence="2 3">
    <name type="scientific">Clostridium frigidicarnis</name>
    <dbReference type="NCBI Taxonomy" id="84698"/>
    <lineage>
        <taxon>Bacteria</taxon>
        <taxon>Bacillati</taxon>
        <taxon>Bacillota</taxon>
        <taxon>Clostridia</taxon>
        <taxon>Eubacteriales</taxon>
        <taxon>Clostridiaceae</taxon>
        <taxon>Clostridium</taxon>
    </lineage>
</organism>
<evidence type="ECO:0000259" key="1">
    <source>
        <dbReference type="Pfam" id="PF13380"/>
    </source>
</evidence>
<dbReference type="InterPro" id="IPR036291">
    <property type="entry name" value="NAD(P)-bd_dom_sf"/>
</dbReference>
<keyword evidence="3" id="KW-1185">Reference proteome</keyword>
<dbReference type="Proteomes" id="UP000198619">
    <property type="component" value="Unassembled WGS sequence"/>
</dbReference>
<sequence>MKAKEFMSFKNWVVVGDVLNKEKYAYKILNSLKTAQYNVAGVNPKGGNDIYSSLKDVPFNTEVVDLCINSIKGLEILKEAKSLNINNILVQPGAGSEDIFKYGEENNMNLIDGCALVELKNLGK</sequence>
<evidence type="ECO:0000313" key="2">
    <source>
        <dbReference type="EMBL" id="SFB47654.1"/>
    </source>
</evidence>
<proteinExistence type="predicted"/>
<dbReference type="PANTHER" id="PTHR33303:SF2">
    <property type="entry name" value="COA-BINDING DOMAIN-CONTAINING PROTEIN"/>
    <property type="match status" value="1"/>
</dbReference>
<dbReference type="EMBL" id="FOKI01000093">
    <property type="protein sequence ID" value="SFB47654.1"/>
    <property type="molecule type" value="Genomic_DNA"/>
</dbReference>
<gene>
    <name evidence="2" type="ORF">SAMN04488528_10932</name>
</gene>
<dbReference type="OrthoDB" id="9804695at2"/>
<dbReference type="STRING" id="84698.SAMN04488528_10932"/>